<dbReference type="RefSeq" id="WP_402380136.1">
    <property type="nucleotide sequence ID" value="NZ_JBIUYY010000004.1"/>
</dbReference>
<accession>A0ABW8EF86</accession>
<gene>
    <name evidence="1" type="ORF">ACIO7M_12385</name>
</gene>
<protein>
    <submittedName>
        <fullName evidence="1">Uncharacterized protein</fullName>
    </submittedName>
</protein>
<reference evidence="1 2" key="1">
    <citation type="submission" date="2024-10" db="EMBL/GenBank/DDBJ databases">
        <title>The Natural Products Discovery Center: Release of the First 8490 Sequenced Strains for Exploring Actinobacteria Biosynthetic Diversity.</title>
        <authorList>
            <person name="Kalkreuter E."/>
            <person name="Kautsar S.A."/>
            <person name="Yang D."/>
            <person name="Bader C.D."/>
            <person name="Teijaro C.N."/>
            <person name="Fluegel L."/>
            <person name="Davis C.M."/>
            <person name="Simpson J.R."/>
            <person name="Lauterbach L."/>
            <person name="Steele A.D."/>
            <person name="Gui C."/>
            <person name="Meng S."/>
            <person name="Li G."/>
            <person name="Viehrig K."/>
            <person name="Ye F."/>
            <person name="Su P."/>
            <person name="Kiefer A.F."/>
            <person name="Nichols A."/>
            <person name="Cepeda A.J."/>
            <person name="Yan W."/>
            <person name="Fan B."/>
            <person name="Jiang Y."/>
            <person name="Adhikari A."/>
            <person name="Zheng C.-J."/>
            <person name="Schuster L."/>
            <person name="Cowan T.M."/>
            <person name="Smanski M.J."/>
            <person name="Chevrette M.G."/>
            <person name="De Carvalho L.P.S."/>
            <person name="Shen B."/>
        </authorList>
    </citation>
    <scope>NUCLEOTIDE SEQUENCE [LARGE SCALE GENOMIC DNA]</scope>
    <source>
        <strain evidence="1 2">NPDC087220</strain>
    </source>
</reference>
<evidence type="ECO:0000313" key="2">
    <source>
        <dbReference type="Proteomes" id="UP001617351"/>
    </source>
</evidence>
<sequence length="124" mass="12923">MTGPSSSPTPPDSLYGLPIRTDRPALAPDGATFTVGRATGTEVWDARNPASPRKLTVPDAVRESAALPGPDGLIFNKAESGIHVARPAKAPDALDYIKGMMRQALPSPRGPLVATVDFESNCGT</sequence>
<dbReference type="EMBL" id="JBIUYY010000004">
    <property type="protein sequence ID" value="MFJ2821900.1"/>
    <property type="molecule type" value="Genomic_DNA"/>
</dbReference>
<keyword evidence="2" id="KW-1185">Reference proteome</keyword>
<dbReference type="Proteomes" id="UP001617351">
    <property type="component" value="Unassembled WGS sequence"/>
</dbReference>
<comment type="caution">
    <text evidence="1">The sequence shown here is derived from an EMBL/GenBank/DDBJ whole genome shotgun (WGS) entry which is preliminary data.</text>
</comment>
<organism evidence="1 2">
    <name type="scientific">Streptomyces toxytricini</name>
    <name type="common">Actinomyces toxytricini</name>
    <dbReference type="NCBI Taxonomy" id="67369"/>
    <lineage>
        <taxon>Bacteria</taxon>
        <taxon>Bacillati</taxon>
        <taxon>Actinomycetota</taxon>
        <taxon>Actinomycetes</taxon>
        <taxon>Kitasatosporales</taxon>
        <taxon>Streptomycetaceae</taxon>
        <taxon>Streptomyces</taxon>
    </lineage>
</organism>
<proteinExistence type="predicted"/>
<name>A0ABW8EF86_STRT5</name>
<evidence type="ECO:0000313" key="1">
    <source>
        <dbReference type="EMBL" id="MFJ2821900.1"/>
    </source>
</evidence>